<organism evidence="2 3">
    <name type="scientific">Paenibacillus antibioticophila</name>
    <dbReference type="NCBI Taxonomy" id="1274374"/>
    <lineage>
        <taxon>Bacteria</taxon>
        <taxon>Bacillati</taxon>
        <taxon>Bacillota</taxon>
        <taxon>Bacilli</taxon>
        <taxon>Bacillales</taxon>
        <taxon>Paenibacillaceae</taxon>
        <taxon>Paenibacillus</taxon>
    </lineage>
</organism>
<dbReference type="EMBL" id="BORR01000003">
    <property type="protein sequence ID" value="GIO36330.1"/>
    <property type="molecule type" value="Genomic_DNA"/>
</dbReference>
<dbReference type="InterPro" id="IPR007492">
    <property type="entry name" value="LytTR_DNA-bd_dom"/>
</dbReference>
<feature type="domain" description="HTH LytTR-type" evidence="1">
    <location>
        <begin position="31"/>
        <end position="109"/>
    </location>
</feature>
<dbReference type="Proteomes" id="UP000681162">
    <property type="component" value="Unassembled WGS sequence"/>
</dbReference>
<gene>
    <name evidence="2" type="ORF">J41TS12_11910</name>
</gene>
<dbReference type="GO" id="GO:0003677">
    <property type="term" value="F:DNA binding"/>
    <property type="evidence" value="ECO:0007669"/>
    <property type="project" value="InterPro"/>
</dbReference>
<dbReference type="Pfam" id="PF04397">
    <property type="entry name" value="LytTR"/>
    <property type="match status" value="1"/>
</dbReference>
<proteinExistence type="predicted"/>
<reference evidence="2 3" key="1">
    <citation type="submission" date="2021-03" db="EMBL/GenBank/DDBJ databases">
        <title>Antimicrobial resistance genes in bacteria isolated from Japanese honey, and their potential for conferring macrolide and lincosamide resistance in the American foulbrood pathogen Paenibacillus larvae.</title>
        <authorList>
            <person name="Okamoto M."/>
            <person name="Kumagai M."/>
            <person name="Kanamori H."/>
            <person name="Takamatsu D."/>
        </authorList>
    </citation>
    <scope>NUCLEOTIDE SEQUENCE [LARGE SCALE GENOMIC DNA]</scope>
    <source>
        <strain evidence="2 3">J41TS12</strain>
    </source>
</reference>
<sequence length="111" mass="13056">MMNVGQEKNHAFDVYEDLEPHDTYFFKIGVQGLVCFHGRYYSIKKRFSAEQVSKLIADPSFYRISSSCYVNLSKISEIRENEILFRDQIHGIKTLQVPRRNLEEIKRLIPA</sequence>
<dbReference type="RefSeq" id="WP_212938665.1">
    <property type="nucleotide sequence ID" value="NZ_BORR01000003.1"/>
</dbReference>
<protein>
    <recommendedName>
        <fullName evidence="1">HTH LytTR-type domain-containing protein</fullName>
    </recommendedName>
</protein>
<accession>A0A919XSY0</accession>
<name>A0A919XSY0_9BACL</name>
<evidence type="ECO:0000259" key="1">
    <source>
        <dbReference type="Pfam" id="PF04397"/>
    </source>
</evidence>
<dbReference type="Gene3D" id="2.40.50.1020">
    <property type="entry name" value="LytTr DNA-binding domain"/>
    <property type="match status" value="1"/>
</dbReference>
<evidence type="ECO:0000313" key="2">
    <source>
        <dbReference type="EMBL" id="GIO36330.1"/>
    </source>
</evidence>
<dbReference type="AlphaFoldDB" id="A0A919XSY0"/>
<evidence type="ECO:0000313" key="3">
    <source>
        <dbReference type="Proteomes" id="UP000681162"/>
    </source>
</evidence>
<keyword evidence="3" id="KW-1185">Reference proteome</keyword>
<comment type="caution">
    <text evidence="2">The sequence shown here is derived from an EMBL/GenBank/DDBJ whole genome shotgun (WGS) entry which is preliminary data.</text>
</comment>